<comment type="caution">
    <text evidence="1">The sequence shown here is derived from an EMBL/GenBank/DDBJ whole genome shotgun (WGS) entry which is preliminary data.</text>
</comment>
<name>A0A7W7SKR5_9ACTN</name>
<dbReference type="EMBL" id="JACHJR010000002">
    <property type="protein sequence ID" value="MBB4951907.1"/>
    <property type="molecule type" value="Genomic_DNA"/>
</dbReference>
<sequence length="33" mass="3557">MGLTPKTTAWADAIGPLSFSARVNEAMGSYQER</sequence>
<keyword evidence="2" id="KW-1185">Reference proteome</keyword>
<protein>
    <submittedName>
        <fullName evidence="1">Uncharacterized protein</fullName>
    </submittedName>
</protein>
<gene>
    <name evidence="1" type="ORF">F4556_007561</name>
</gene>
<dbReference type="AlphaFoldDB" id="A0A7W7SKR5"/>
<accession>A0A7W7SKR5</accession>
<evidence type="ECO:0000313" key="1">
    <source>
        <dbReference type="EMBL" id="MBB4951907.1"/>
    </source>
</evidence>
<proteinExistence type="predicted"/>
<reference evidence="1 2" key="1">
    <citation type="submission" date="2020-08" db="EMBL/GenBank/DDBJ databases">
        <title>Sequencing the genomes of 1000 actinobacteria strains.</title>
        <authorList>
            <person name="Klenk H.-P."/>
        </authorList>
    </citation>
    <scope>NUCLEOTIDE SEQUENCE [LARGE SCALE GENOMIC DNA]</scope>
    <source>
        <strain evidence="1 2">DSM 44786</strain>
    </source>
</reference>
<evidence type="ECO:0000313" key="2">
    <source>
        <dbReference type="Proteomes" id="UP000573327"/>
    </source>
</evidence>
<dbReference type="Proteomes" id="UP000573327">
    <property type="component" value="Unassembled WGS sequence"/>
</dbReference>
<organism evidence="1 2">
    <name type="scientific">Kitasatospora gansuensis</name>
    <dbReference type="NCBI Taxonomy" id="258050"/>
    <lineage>
        <taxon>Bacteria</taxon>
        <taxon>Bacillati</taxon>
        <taxon>Actinomycetota</taxon>
        <taxon>Actinomycetes</taxon>
        <taxon>Kitasatosporales</taxon>
        <taxon>Streptomycetaceae</taxon>
        <taxon>Kitasatospora</taxon>
    </lineage>
</organism>